<reference evidence="1" key="1">
    <citation type="submission" date="2020-04" db="EMBL/GenBank/DDBJ databases">
        <authorList>
            <person name="Chiriac C."/>
            <person name="Salcher M."/>
            <person name="Ghai R."/>
            <person name="Kavagutti S V."/>
        </authorList>
    </citation>
    <scope>NUCLEOTIDE SEQUENCE</scope>
</reference>
<accession>A0A6J5L674</accession>
<protein>
    <submittedName>
        <fullName evidence="1">Uncharacterized protein</fullName>
    </submittedName>
</protein>
<name>A0A6J5L674_9CAUD</name>
<sequence length="140" mass="14781">MGRYLKNTQLIGGSYSVQLPMGTSSLGPDSPVNGQIRFNQTTSKIEFYYNSAWNQVAKIGSVAIVVDDTTGDGTTTAFTMAQAETDPKAVAVFIGGVYQIPTTNYTVSGTTITFTSAPPAPGINPNRITIIHNLNSTNAA</sequence>
<evidence type="ECO:0000313" key="1">
    <source>
        <dbReference type="EMBL" id="CAB4129052.1"/>
    </source>
</evidence>
<proteinExistence type="predicted"/>
<dbReference type="EMBL" id="LR796233">
    <property type="protein sequence ID" value="CAB4129052.1"/>
    <property type="molecule type" value="Genomic_DNA"/>
</dbReference>
<gene>
    <name evidence="1" type="ORF">UFOVP112_150</name>
</gene>
<organism evidence="1">
    <name type="scientific">uncultured Caudovirales phage</name>
    <dbReference type="NCBI Taxonomy" id="2100421"/>
    <lineage>
        <taxon>Viruses</taxon>
        <taxon>Duplodnaviria</taxon>
        <taxon>Heunggongvirae</taxon>
        <taxon>Uroviricota</taxon>
        <taxon>Caudoviricetes</taxon>
        <taxon>Peduoviridae</taxon>
        <taxon>Maltschvirus</taxon>
        <taxon>Maltschvirus maltsch</taxon>
    </lineage>
</organism>